<gene>
    <name evidence="11" type="ORF">MGAL_10B025051</name>
</gene>
<dbReference type="Pfam" id="PF17917">
    <property type="entry name" value="RT_RNaseH"/>
    <property type="match status" value="1"/>
</dbReference>
<keyword evidence="5" id="KW-0378">Hydrolase</keyword>
<dbReference type="InterPro" id="IPR036875">
    <property type="entry name" value="Znf_CCHC_sf"/>
</dbReference>
<evidence type="ECO:0000256" key="1">
    <source>
        <dbReference type="ARBA" id="ARBA00022679"/>
    </source>
</evidence>
<dbReference type="SUPFAM" id="SSF56672">
    <property type="entry name" value="DNA/RNA polymerases"/>
    <property type="match status" value="1"/>
</dbReference>
<dbReference type="GO" id="GO:0003964">
    <property type="term" value="F:RNA-directed DNA polymerase activity"/>
    <property type="evidence" value="ECO:0007669"/>
    <property type="project" value="UniProtKB-KW"/>
</dbReference>
<evidence type="ECO:0000256" key="8">
    <source>
        <dbReference type="SAM" id="MobiDB-lite"/>
    </source>
</evidence>
<evidence type="ECO:0000256" key="6">
    <source>
        <dbReference type="ARBA" id="ARBA00022918"/>
    </source>
</evidence>
<protein>
    <recommendedName>
        <fullName evidence="13">CCHC-type domain-containing protein</fullName>
    </recommendedName>
</protein>
<dbReference type="InterPro" id="IPR043128">
    <property type="entry name" value="Rev_trsase/Diguanyl_cyclase"/>
</dbReference>
<evidence type="ECO:0000256" key="4">
    <source>
        <dbReference type="ARBA" id="ARBA00022759"/>
    </source>
</evidence>
<evidence type="ECO:0000256" key="5">
    <source>
        <dbReference type="ARBA" id="ARBA00022801"/>
    </source>
</evidence>
<keyword evidence="7" id="KW-0479">Metal-binding</keyword>
<dbReference type="InterPro" id="IPR001878">
    <property type="entry name" value="Znf_CCHC"/>
</dbReference>
<dbReference type="Proteomes" id="UP000596742">
    <property type="component" value="Unassembled WGS sequence"/>
</dbReference>
<feature type="region of interest" description="Disordered" evidence="8">
    <location>
        <begin position="150"/>
        <end position="200"/>
    </location>
</feature>
<comment type="caution">
    <text evidence="11">The sequence shown here is derived from an EMBL/GenBank/DDBJ whole genome shotgun (WGS) entry which is preliminary data.</text>
</comment>
<dbReference type="InterPro" id="IPR052055">
    <property type="entry name" value="Hepadnavirus_pol/RT"/>
</dbReference>
<evidence type="ECO:0000256" key="2">
    <source>
        <dbReference type="ARBA" id="ARBA00022695"/>
    </source>
</evidence>
<evidence type="ECO:0000313" key="11">
    <source>
        <dbReference type="EMBL" id="VDI47670.1"/>
    </source>
</evidence>
<dbReference type="SMART" id="SM00343">
    <property type="entry name" value="ZnF_C2HC"/>
    <property type="match status" value="1"/>
</dbReference>
<dbReference type="PANTHER" id="PTHR33050">
    <property type="entry name" value="REVERSE TRANSCRIPTASE DOMAIN-CONTAINING PROTEIN"/>
    <property type="match status" value="1"/>
</dbReference>
<evidence type="ECO:0000256" key="7">
    <source>
        <dbReference type="PROSITE-ProRule" id="PRU00047"/>
    </source>
</evidence>
<dbReference type="InterPro" id="IPR041373">
    <property type="entry name" value="RT_RNaseH"/>
</dbReference>
<dbReference type="GO" id="GO:0008270">
    <property type="term" value="F:zinc ion binding"/>
    <property type="evidence" value="ECO:0007669"/>
    <property type="project" value="UniProtKB-KW"/>
</dbReference>
<evidence type="ECO:0000256" key="3">
    <source>
        <dbReference type="ARBA" id="ARBA00022722"/>
    </source>
</evidence>
<keyword evidence="1" id="KW-0808">Transferase</keyword>
<dbReference type="EMBL" id="UYJE01006637">
    <property type="protein sequence ID" value="VDI47670.1"/>
    <property type="molecule type" value="Genomic_DNA"/>
</dbReference>
<reference evidence="11" key="1">
    <citation type="submission" date="2018-11" db="EMBL/GenBank/DDBJ databases">
        <authorList>
            <person name="Alioto T."/>
            <person name="Alioto T."/>
        </authorList>
    </citation>
    <scope>NUCLEOTIDE SEQUENCE</scope>
</reference>
<dbReference type="Gene3D" id="3.30.70.270">
    <property type="match status" value="1"/>
</dbReference>
<proteinExistence type="predicted"/>
<dbReference type="InterPro" id="IPR043502">
    <property type="entry name" value="DNA/RNA_pol_sf"/>
</dbReference>
<dbReference type="OrthoDB" id="6134629at2759"/>
<dbReference type="PANTHER" id="PTHR33050:SF7">
    <property type="entry name" value="RIBONUCLEASE H"/>
    <property type="match status" value="1"/>
</dbReference>
<keyword evidence="6" id="KW-0695">RNA-directed DNA polymerase</keyword>
<keyword evidence="4" id="KW-0255">Endonuclease</keyword>
<dbReference type="Gene3D" id="3.10.10.10">
    <property type="entry name" value="HIV Type 1 Reverse Transcriptase, subunit A, domain 1"/>
    <property type="match status" value="1"/>
</dbReference>
<keyword evidence="12" id="KW-1185">Reference proteome</keyword>
<feature type="domain" description="CCHC-type" evidence="9">
    <location>
        <begin position="210"/>
        <end position="226"/>
    </location>
</feature>
<dbReference type="GO" id="GO:0004519">
    <property type="term" value="F:endonuclease activity"/>
    <property type="evidence" value="ECO:0007669"/>
    <property type="project" value="UniProtKB-KW"/>
</dbReference>
<dbReference type="GO" id="GO:0016787">
    <property type="term" value="F:hydrolase activity"/>
    <property type="evidence" value="ECO:0007669"/>
    <property type="project" value="UniProtKB-KW"/>
</dbReference>
<keyword evidence="2" id="KW-0548">Nucleotidyltransferase</keyword>
<name>A0A8B6FDE4_MYTGA</name>
<dbReference type="Pfam" id="PF00078">
    <property type="entry name" value="RVT_1"/>
    <property type="match status" value="1"/>
</dbReference>
<dbReference type="PROSITE" id="PS50158">
    <property type="entry name" value="ZF_CCHC"/>
    <property type="match status" value="1"/>
</dbReference>
<dbReference type="Gene3D" id="4.10.60.10">
    <property type="entry name" value="Zinc finger, CCHC-type"/>
    <property type="match status" value="1"/>
</dbReference>
<dbReference type="CDD" id="cd09275">
    <property type="entry name" value="RNase_HI_RT_DIRS1"/>
    <property type="match status" value="1"/>
</dbReference>
<evidence type="ECO:0000259" key="10">
    <source>
        <dbReference type="PROSITE" id="PS50878"/>
    </source>
</evidence>
<keyword evidence="7" id="KW-0862">Zinc</keyword>
<dbReference type="GO" id="GO:0003676">
    <property type="term" value="F:nucleic acid binding"/>
    <property type="evidence" value="ECO:0007669"/>
    <property type="project" value="InterPro"/>
</dbReference>
<evidence type="ECO:0008006" key="13">
    <source>
        <dbReference type="Google" id="ProtNLM"/>
    </source>
</evidence>
<dbReference type="InterPro" id="IPR000477">
    <property type="entry name" value="RT_dom"/>
</dbReference>
<keyword evidence="3" id="KW-0540">Nuclease</keyword>
<evidence type="ECO:0000313" key="12">
    <source>
        <dbReference type="Proteomes" id="UP000596742"/>
    </source>
</evidence>
<feature type="compositionally biased region" description="Polar residues" evidence="8">
    <location>
        <begin position="179"/>
        <end position="200"/>
    </location>
</feature>
<accession>A0A8B6FDE4</accession>
<dbReference type="SUPFAM" id="SSF57756">
    <property type="entry name" value="Retrovirus zinc finger-like domains"/>
    <property type="match status" value="1"/>
</dbReference>
<dbReference type="CDD" id="cd03714">
    <property type="entry name" value="RT_DIRS1"/>
    <property type="match status" value="1"/>
</dbReference>
<feature type="domain" description="Reverse transcriptase" evidence="10">
    <location>
        <begin position="342"/>
        <end position="524"/>
    </location>
</feature>
<dbReference type="AlphaFoldDB" id="A0A8B6FDE4"/>
<sequence>MDADIQQTIRAEVHNAVQNTQEKLLDNMTTLLESRLDGFQRRIQENQKSLSDTQIAKIDENMSDTYKFRKRGNEEQYKHNHKVFVKMREATTEMEADNISQTNVNNAKRKITEGMDIIKNRQKLIKLADSSDAGWRVVAEYIANPLAENSEDERKMSQAQSRADTKMKKEKLKKRTDQRTTPYNKTTTSNSTGSQSIPVNVSSGFGRPGRCFYCHESGHWIRQCPKATTEQKNKISINSTYNFSRIESSAPLLCKQISADFKSMKSTHTNVCQGNGTGVGYLKEKVDSWKEIGATIFVVDIIENGYKIPFSTVPRETELENNKTARDNSYFVADEIEKLLEKGCIRRVKSKPHVVNPLTVANNKGSKLRLVLDARHLNPHIVKFKHKYEDATTARQLFEKGNYVFSYDLKSAYHHIKICQADTTFLGFKWANEYYEYNVLPFGLSSSGYIFSKVMREIVKHWRGRGIKIVMYLDDGLGGGNSFDSALESSKTIKSDLERFGFVLAHEKCNWLPVQTLEWLGFLWDMSEGVLRLTEKRITKLKGTLVIFIYQFRSGIRLFRVKFVASIVGQIISMQAVLGDQARLRTRYLYESILYRASWNAKVLVSTEALKECTFWLQNICSLNETGSQLCQLTFNEDQDYHLFCDASGKGFGGHLTAGSKDEPLEMFGSWSVNEQNKSSTWRELVAVKRVLHNFTNVIKDKIIRVYTDNKNVTHILRVGSRKASLHENMMQIHT</sequence>
<dbReference type="PROSITE" id="PS50878">
    <property type="entry name" value="RT_POL"/>
    <property type="match status" value="1"/>
</dbReference>
<organism evidence="11 12">
    <name type="scientific">Mytilus galloprovincialis</name>
    <name type="common">Mediterranean mussel</name>
    <dbReference type="NCBI Taxonomy" id="29158"/>
    <lineage>
        <taxon>Eukaryota</taxon>
        <taxon>Metazoa</taxon>
        <taxon>Spiralia</taxon>
        <taxon>Lophotrochozoa</taxon>
        <taxon>Mollusca</taxon>
        <taxon>Bivalvia</taxon>
        <taxon>Autobranchia</taxon>
        <taxon>Pteriomorphia</taxon>
        <taxon>Mytilida</taxon>
        <taxon>Mytiloidea</taxon>
        <taxon>Mytilidae</taxon>
        <taxon>Mytilinae</taxon>
        <taxon>Mytilus</taxon>
    </lineage>
</organism>
<keyword evidence="7" id="KW-0863">Zinc-finger</keyword>
<evidence type="ECO:0000259" key="9">
    <source>
        <dbReference type="PROSITE" id="PS50158"/>
    </source>
</evidence>